<dbReference type="Pfam" id="PF12833">
    <property type="entry name" value="HTH_18"/>
    <property type="match status" value="1"/>
</dbReference>
<reference evidence="5 6" key="1">
    <citation type="submission" date="2021-03" db="EMBL/GenBank/DDBJ databases">
        <title>Genomic Encyclopedia of Type Strains, Phase IV (KMG-IV): sequencing the most valuable type-strain genomes for metagenomic binning, comparative biology and taxonomic classification.</title>
        <authorList>
            <person name="Goeker M."/>
        </authorList>
    </citation>
    <scope>NUCLEOTIDE SEQUENCE [LARGE SCALE GENOMIC DNA]</scope>
    <source>
        <strain evidence="5 6">DSM 26048</strain>
    </source>
</reference>
<evidence type="ECO:0000256" key="3">
    <source>
        <dbReference type="ARBA" id="ARBA00023163"/>
    </source>
</evidence>
<keyword evidence="3" id="KW-0804">Transcription</keyword>
<dbReference type="PRINTS" id="PR00032">
    <property type="entry name" value="HTHARAC"/>
</dbReference>
<dbReference type="InterPro" id="IPR020449">
    <property type="entry name" value="Tscrpt_reg_AraC-type_HTH"/>
</dbReference>
<sequence length="282" mass="33105">MIEGTYLVNIEYLKELPMPAVLHSHPNYELFYFHEGGGNYLIGDHIYSLSPGDLILMHGMTLHCPNMDEKNKYVRTVVSFDPAYVRAISGKLFTIDPLEPFERHKNIRLQLHGEDQQRVESRLAEMNDCFHHKDPIAHNRFRLVFLEMLLDLYGLCAKPSMRKSEALTPKEQTVQKVVTWVEGHFAEQVSFDDIAAHMDLNKHYLSRVFRELTGLTVFDYLYQRRINEAKIIFLLQDQVSVTEVCYRVGFNNLSHFSRMFKQRVGCTPDEYKRRRLINPLEH</sequence>
<evidence type="ECO:0000259" key="4">
    <source>
        <dbReference type="PROSITE" id="PS01124"/>
    </source>
</evidence>
<keyword evidence="6" id="KW-1185">Reference proteome</keyword>
<feature type="domain" description="HTH araC/xylS-type" evidence="4">
    <location>
        <begin position="175"/>
        <end position="274"/>
    </location>
</feature>
<dbReference type="PANTHER" id="PTHR43280:SF2">
    <property type="entry name" value="HTH-TYPE TRANSCRIPTIONAL REGULATOR EXSA"/>
    <property type="match status" value="1"/>
</dbReference>
<dbReference type="Gene3D" id="2.60.120.10">
    <property type="entry name" value="Jelly Rolls"/>
    <property type="match status" value="1"/>
</dbReference>
<organism evidence="5 6">
    <name type="scientific">Paenibacillus eucommiae</name>
    <dbReference type="NCBI Taxonomy" id="1355755"/>
    <lineage>
        <taxon>Bacteria</taxon>
        <taxon>Bacillati</taxon>
        <taxon>Bacillota</taxon>
        <taxon>Bacilli</taxon>
        <taxon>Bacillales</taxon>
        <taxon>Paenibacillaceae</taxon>
        <taxon>Paenibacillus</taxon>
    </lineage>
</organism>
<dbReference type="InterPro" id="IPR009057">
    <property type="entry name" value="Homeodomain-like_sf"/>
</dbReference>
<dbReference type="InterPro" id="IPR018060">
    <property type="entry name" value="HTH_AraC"/>
</dbReference>
<proteinExistence type="predicted"/>
<dbReference type="InterPro" id="IPR003313">
    <property type="entry name" value="AraC-bd"/>
</dbReference>
<keyword evidence="1" id="KW-0805">Transcription regulation</keyword>
<dbReference type="PANTHER" id="PTHR43280">
    <property type="entry name" value="ARAC-FAMILY TRANSCRIPTIONAL REGULATOR"/>
    <property type="match status" value="1"/>
</dbReference>
<evidence type="ECO:0000256" key="2">
    <source>
        <dbReference type="ARBA" id="ARBA00023125"/>
    </source>
</evidence>
<protein>
    <submittedName>
        <fullName evidence="5">AraC-like DNA-binding protein</fullName>
    </submittedName>
</protein>
<comment type="caution">
    <text evidence="5">The sequence shown here is derived from an EMBL/GenBank/DDBJ whole genome shotgun (WGS) entry which is preliminary data.</text>
</comment>
<dbReference type="SUPFAM" id="SSF46689">
    <property type="entry name" value="Homeodomain-like"/>
    <property type="match status" value="2"/>
</dbReference>
<dbReference type="InterPro" id="IPR014710">
    <property type="entry name" value="RmlC-like_jellyroll"/>
</dbReference>
<dbReference type="Proteomes" id="UP001519287">
    <property type="component" value="Unassembled WGS sequence"/>
</dbReference>
<dbReference type="RefSeq" id="WP_209971591.1">
    <property type="nucleotide sequence ID" value="NZ_JAGGLB010000006.1"/>
</dbReference>
<dbReference type="InterPro" id="IPR037923">
    <property type="entry name" value="HTH-like"/>
</dbReference>
<evidence type="ECO:0000313" key="6">
    <source>
        <dbReference type="Proteomes" id="UP001519287"/>
    </source>
</evidence>
<dbReference type="SUPFAM" id="SSF51215">
    <property type="entry name" value="Regulatory protein AraC"/>
    <property type="match status" value="1"/>
</dbReference>
<keyword evidence="2" id="KW-0238">DNA-binding</keyword>
<evidence type="ECO:0000256" key="1">
    <source>
        <dbReference type="ARBA" id="ARBA00023015"/>
    </source>
</evidence>
<dbReference type="SMART" id="SM00342">
    <property type="entry name" value="HTH_ARAC"/>
    <property type="match status" value="1"/>
</dbReference>
<dbReference type="Gene3D" id="1.10.10.60">
    <property type="entry name" value="Homeodomain-like"/>
    <property type="match status" value="2"/>
</dbReference>
<name>A0ABS4ITG2_9BACL</name>
<dbReference type="EMBL" id="JAGGLB010000006">
    <property type="protein sequence ID" value="MBP1990843.1"/>
    <property type="molecule type" value="Genomic_DNA"/>
</dbReference>
<dbReference type="PROSITE" id="PS01124">
    <property type="entry name" value="HTH_ARAC_FAMILY_2"/>
    <property type="match status" value="1"/>
</dbReference>
<dbReference type="Pfam" id="PF02311">
    <property type="entry name" value="AraC_binding"/>
    <property type="match status" value="1"/>
</dbReference>
<evidence type="ECO:0000313" key="5">
    <source>
        <dbReference type="EMBL" id="MBP1990843.1"/>
    </source>
</evidence>
<accession>A0ABS4ITG2</accession>
<gene>
    <name evidence="5" type="ORF">J2Z66_002449</name>
</gene>